<sequence length="686" mass="78075">MKIPTILCGPIIRRVEPNQVCIWIALSKPLKVGAKIYTVERNSSSDSYTYQEIRTKSNVETVQLGENLYISLLKLNPSQDSLPTDTLLAYNLFFKKGTNVVGLGAFNLLSPDNPDSIVYGDLDLPTFYISSGQHSNILYGSCRKPHGKGDDVLVQADKKLEDSYFNLERRPTSLFLMGDQIYADDIADPLLPFISKLGEALIGQREQLEEIDPRLTPYSHRLDKVQGRKFIMNQLCNFTSKHSHNHLMQLGEYAAMYLLNWSPELWKLLYEHPFDSFEEAVENNNIHFVFPEDSDNRIKEKAKVEAQYNEHVEALVEFQQHISSIRRLLANTPTYMIFDDHDITDDWNITADWKNAVWNAPLGRHIISNGMAAYWAFQGWGNDPELFSNQFIKAIASYCKSMNVKSNNYREFTEALWYFNDWHFVAPTVPKAVFLDTRTMRGYLPLPKPKKIGTKFLESVQGPELITEKGFQRVSEVLQEGGWTPNTPLIIVSPSPLYGIDIIESFLLDYLSPLRLVGFDATSTFDLEAWKFNGKGITNFLHAIADWNPSQCFILSGDVHYGFMLDTKIEFNNKKETKIHQLTSSPIKNMSFSGVLGPLIKGVVGITSFTRKKKTIHRFCSQDFSIADETNSTPCPSSFMWKETVQYVPTSSGSFIETTNNLGLLSFTLDTYENELLNENSSLDES</sequence>
<evidence type="ECO:0000313" key="2">
    <source>
        <dbReference type="Proteomes" id="UP001516662"/>
    </source>
</evidence>
<name>A0ABR9QHB4_9BACI</name>
<reference evidence="1 2" key="1">
    <citation type="submission" date="2020-10" db="EMBL/GenBank/DDBJ databases">
        <title>Bacillus sp. HD4P25, an endophyte from a halophyte.</title>
        <authorList>
            <person name="Sun J.-Q."/>
        </authorList>
    </citation>
    <scope>NUCLEOTIDE SEQUENCE [LARGE SCALE GENOMIC DNA]</scope>
    <source>
        <strain evidence="1 2">YIM 93174</strain>
    </source>
</reference>
<dbReference type="InterPro" id="IPR029052">
    <property type="entry name" value="Metallo-depent_PP-like"/>
</dbReference>
<gene>
    <name evidence="1" type="ORF">IMZ08_07085</name>
</gene>
<protein>
    <recommendedName>
        <fullName evidence="3">PhoD-like phosphatase metallophosphatase domain-containing protein</fullName>
    </recommendedName>
</protein>
<accession>A0ABR9QHB4</accession>
<dbReference type="Gene3D" id="3.60.21.70">
    <property type="entry name" value="PhoD-like phosphatase"/>
    <property type="match status" value="1"/>
</dbReference>
<dbReference type="Proteomes" id="UP001516662">
    <property type="component" value="Unassembled WGS sequence"/>
</dbReference>
<evidence type="ECO:0008006" key="3">
    <source>
        <dbReference type="Google" id="ProtNLM"/>
    </source>
</evidence>
<dbReference type="InterPro" id="IPR038607">
    <property type="entry name" value="PhoD-like_sf"/>
</dbReference>
<organism evidence="1 2">
    <name type="scientific">Litchfieldia luteola</name>
    <dbReference type="NCBI Taxonomy" id="682179"/>
    <lineage>
        <taxon>Bacteria</taxon>
        <taxon>Bacillati</taxon>
        <taxon>Bacillota</taxon>
        <taxon>Bacilli</taxon>
        <taxon>Bacillales</taxon>
        <taxon>Bacillaceae</taxon>
        <taxon>Litchfieldia</taxon>
    </lineage>
</organism>
<dbReference type="RefSeq" id="WP_193535293.1">
    <property type="nucleotide sequence ID" value="NZ_JADCLJ010000018.1"/>
</dbReference>
<keyword evidence="2" id="KW-1185">Reference proteome</keyword>
<comment type="caution">
    <text evidence="1">The sequence shown here is derived from an EMBL/GenBank/DDBJ whole genome shotgun (WGS) entry which is preliminary data.</text>
</comment>
<proteinExistence type="predicted"/>
<dbReference type="PANTHER" id="PTHR37031:SF2">
    <property type="entry name" value="PHOD-LIKE PHOSPHATASE METALLOPHOSPHATASE DOMAIN-CONTAINING PROTEIN"/>
    <property type="match status" value="1"/>
</dbReference>
<dbReference type="PANTHER" id="PTHR37031">
    <property type="entry name" value="METALLOPHOSPHATASE BINDING DOMAIN PROTEIN"/>
    <property type="match status" value="1"/>
</dbReference>
<dbReference type="EMBL" id="JADCLJ010000018">
    <property type="protein sequence ID" value="MBE4907816.1"/>
    <property type="molecule type" value="Genomic_DNA"/>
</dbReference>
<evidence type="ECO:0000313" key="1">
    <source>
        <dbReference type="EMBL" id="MBE4907816.1"/>
    </source>
</evidence>
<dbReference type="SUPFAM" id="SSF56300">
    <property type="entry name" value="Metallo-dependent phosphatases"/>
    <property type="match status" value="1"/>
</dbReference>